<dbReference type="InterPro" id="IPR058207">
    <property type="entry name" value="PID_CTERM"/>
</dbReference>
<keyword evidence="1" id="KW-0472">Membrane</keyword>
<organism evidence="3 4">
    <name type="scientific">Mesonia phycicola</name>
    <dbReference type="NCBI Taxonomy" id="579105"/>
    <lineage>
        <taxon>Bacteria</taxon>
        <taxon>Pseudomonadati</taxon>
        <taxon>Bacteroidota</taxon>
        <taxon>Flavobacteriia</taxon>
        <taxon>Flavobacteriales</taxon>
        <taxon>Flavobacteriaceae</taxon>
        <taxon>Mesonia</taxon>
    </lineage>
</organism>
<feature type="transmembrane region" description="Helical" evidence="1">
    <location>
        <begin position="40"/>
        <end position="59"/>
    </location>
</feature>
<gene>
    <name evidence="3" type="ORF">SAMN04488096_103322</name>
</gene>
<feature type="signal peptide" evidence="2">
    <location>
        <begin position="1"/>
        <end position="24"/>
    </location>
</feature>
<evidence type="ECO:0000313" key="3">
    <source>
        <dbReference type="EMBL" id="SHI68731.1"/>
    </source>
</evidence>
<keyword evidence="2" id="KW-0732">Signal</keyword>
<keyword evidence="4" id="KW-1185">Reference proteome</keyword>
<evidence type="ECO:0000313" key="4">
    <source>
        <dbReference type="Proteomes" id="UP000184225"/>
    </source>
</evidence>
<dbReference type="NCBIfam" id="NF046080">
    <property type="entry name" value="PID_CTERM"/>
    <property type="match status" value="1"/>
</dbReference>
<protein>
    <recommendedName>
        <fullName evidence="5">PEP-CTERM protein-sorting domain-containing protein</fullName>
    </recommendedName>
</protein>
<feature type="chain" id="PRO_5013268750" description="PEP-CTERM protein-sorting domain-containing protein" evidence="2">
    <location>
        <begin position="25"/>
        <end position="63"/>
    </location>
</feature>
<dbReference type="EMBL" id="FQYY01000003">
    <property type="protein sequence ID" value="SHI68731.1"/>
    <property type="molecule type" value="Genomic_DNA"/>
</dbReference>
<evidence type="ECO:0000256" key="1">
    <source>
        <dbReference type="SAM" id="Phobius"/>
    </source>
</evidence>
<reference evidence="3 4" key="1">
    <citation type="submission" date="2016-11" db="EMBL/GenBank/DDBJ databases">
        <authorList>
            <person name="Jaros S."/>
            <person name="Januszkiewicz K."/>
            <person name="Wedrychowicz H."/>
        </authorList>
    </citation>
    <scope>NUCLEOTIDE SEQUENCE [LARGE SCALE GENOMIC DNA]</scope>
    <source>
        <strain evidence="3 4">DSM 21425</strain>
    </source>
</reference>
<proteinExistence type="predicted"/>
<evidence type="ECO:0000256" key="2">
    <source>
        <dbReference type="SAM" id="SignalP"/>
    </source>
</evidence>
<name>A0A1M6D6F0_9FLAO</name>
<sequence>MKNMKNKYLLVVAVVSLTTVSSFAFQGGAPPNPTPPGLPIDGFVSIILAAGAFFGVKSLRRKK</sequence>
<accession>A0A1M6D6F0</accession>
<keyword evidence="1" id="KW-1133">Transmembrane helix</keyword>
<dbReference type="Proteomes" id="UP000184225">
    <property type="component" value="Unassembled WGS sequence"/>
</dbReference>
<evidence type="ECO:0008006" key="5">
    <source>
        <dbReference type="Google" id="ProtNLM"/>
    </source>
</evidence>
<dbReference type="AlphaFoldDB" id="A0A1M6D6F0"/>
<keyword evidence="1" id="KW-0812">Transmembrane</keyword>